<keyword evidence="2" id="KW-1185">Reference proteome</keyword>
<comment type="caution">
    <text evidence="1">The sequence shown here is derived from an EMBL/GenBank/DDBJ whole genome shotgun (WGS) entry which is preliminary data.</text>
</comment>
<evidence type="ECO:0000313" key="2">
    <source>
        <dbReference type="Proteomes" id="UP001145114"/>
    </source>
</evidence>
<reference evidence="1" key="1">
    <citation type="submission" date="2022-06" db="EMBL/GenBank/DDBJ databases">
        <title>Phylogenomic reconstructions and comparative analyses of Kickxellomycotina fungi.</title>
        <authorList>
            <person name="Reynolds N.K."/>
            <person name="Stajich J.E."/>
            <person name="Barry K."/>
            <person name="Grigoriev I.V."/>
            <person name="Crous P."/>
            <person name="Smith M.E."/>
        </authorList>
    </citation>
    <scope>NUCLEOTIDE SEQUENCE</scope>
    <source>
        <strain evidence="1">RSA 2271</strain>
    </source>
</reference>
<organism evidence="1 2">
    <name type="scientific">Spiromyces aspiralis</name>
    <dbReference type="NCBI Taxonomy" id="68401"/>
    <lineage>
        <taxon>Eukaryota</taxon>
        <taxon>Fungi</taxon>
        <taxon>Fungi incertae sedis</taxon>
        <taxon>Zoopagomycota</taxon>
        <taxon>Kickxellomycotina</taxon>
        <taxon>Kickxellomycetes</taxon>
        <taxon>Kickxellales</taxon>
        <taxon>Kickxellaceae</taxon>
        <taxon>Spiromyces</taxon>
    </lineage>
</organism>
<evidence type="ECO:0000313" key="1">
    <source>
        <dbReference type="EMBL" id="KAJ1680249.1"/>
    </source>
</evidence>
<dbReference type="EMBL" id="JAMZIH010000015">
    <property type="protein sequence ID" value="KAJ1680249.1"/>
    <property type="molecule type" value="Genomic_DNA"/>
</dbReference>
<protein>
    <submittedName>
        <fullName evidence="1">Uncharacterized protein</fullName>
    </submittedName>
</protein>
<name>A0ACC1HUK0_9FUNG</name>
<accession>A0ACC1HUK0</accession>
<sequence length="354" mass="38866">MQLPVYHSVQPRSLPSPAGNNEYHIYIRTRAASRERTPARPWDAPTHDNHLALLLNARDSAAWSAWKRARYILRQAWAGKESRSILSFLVLNLSYMLVQIVYGYTTNSLGLLSDAIHMFFDCTALGIGLVASIMSKWQASDRYSYGYTRVEVLAGFANGISLMIISISILCEALGRLIDPPEMETTQLLVVSVGIFLHVLADTMGSAGVIVSTILIKMYGWTGFDPLASILIAGLIFFSVIPLVKSTIRILLLRLPSADHANIDAMLAETRARFPEIVGFPAVRFWPLSEDRVVGHISVLVPLQPADTTAAAQPSPTRPSGAVARYQAIVLAIKELGTLHIPGLDEVTVQISFE</sequence>
<proteinExistence type="predicted"/>
<dbReference type="Proteomes" id="UP001145114">
    <property type="component" value="Unassembled WGS sequence"/>
</dbReference>
<gene>
    <name evidence="1" type="ORF">EV182_000384</name>
</gene>